<proteinExistence type="predicted"/>
<accession>A0A8S0RR51</accession>
<dbReference type="EMBL" id="CACTIH010003684">
    <property type="protein sequence ID" value="CAA2981967.1"/>
    <property type="molecule type" value="Genomic_DNA"/>
</dbReference>
<feature type="region of interest" description="Disordered" evidence="1">
    <location>
        <begin position="1"/>
        <end position="85"/>
    </location>
</feature>
<keyword evidence="3" id="KW-1185">Reference proteome</keyword>
<feature type="compositionally biased region" description="Basic and acidic residues" evidence="1">
    <location>
        <begin position="1"/>
        <end position="20"/>
    </location>
</feature>
<feature type="compositionally biased region" description="Basic and acidic residues" evidence="1">
    <location>
        <begin position="30"/>
        <end position="54"/>
    </location>
</feature>
<dbReference type="Gramene" id="OE9A048870T1">
    <property type="protein sequence ID" value="OE9A048870C1"/>
    <property type="gene ID" value="OE9A048870"/>
</dbReference>
<dbReference type="Proteomes" id="UP000594638">
    <property type="component" value="Unassembled WGS sequence"/>
</dbReference>
<sequence>MSIQRRDRWQPWRDRARDCGVRGARRDRKRGPSEERLEGRDSGKKLLQRREGSDSNRGGTGPAIAGSAEPAAIESEGPAGSAWRGGIAEKNCFSDEKAQGAIATAEDCASDCWVRGARGDRKRGASGERMEGSDGIQCISAGMVAAVSNCGPSVFDVSPAQGAIATAEGSGQQLWGPRSPQRSKAMGQWGALGEAG</sequence>
<comment type="caution">
    <text evidence="2">The sequence shown here is derived from an EMBL/GenBank/DDBJ whole genome shotgun (WGS) entry which is preliminary data.</text>
</comment>
<reference evidence="2 3" key="1">
    <citation type="submission" date="2019-12" db="EMBL/GenBank/DDBJ databases">
        <authorList>
            <person name="Alioto T."/>
            <person name="Alioto T."/>
            <person name="Gomez Garrido J."/>
        </authorList>
    </citation>
    <scope>NUCLEOTIDE SEQUENCE [LARGE SCALE GENOMIC DNA]</scope>
</reference>
<dbReference type="OrthoDB" id="1838623at2759"/>
<name>A0A8S0RR51_OLEEU</name>
<feature type="region of interest" description="Disordered" evidence="1">
    <location>
        <begin position="168"/>
        <end position="196"/>
    </location>
</feature>
<organism evidence="2 3">
    <name type="scientific">Olea europaea subsp. europaea</name>
    <dbReference type="NCBI Taxonomy" id="158383"/>
    <lineage>
        <taxon>Eukaryota</taxon>
        <taxon>Viridiplantae</taxon>
        <taxon>Streptophyta</taxon>
        <taxon>Embryophyta</taxon>
        <taxon>Tracheophyta</taxon>
        <taxon>Spermatophyta</taxon>
        <taxon>Magnoliopsida</taxon>
        <taxon>eudicotyledons</taxon>
        <taxon>Gunneridae</taxon>
        <taxon>Pentapetalae</taxon>
        <taxon>asterids</taxon>
        <taxon>lamiids</taxon>
        <taxon>Lamiales</taxon>
        <taxon>Oleaceae</taxon>
        <taxon>Oleeae</taxon>
        <taxon>Olea</taxon>
    </lineage>
</organism>
<evidence type="ECO:0000313" key="2">
    <source>
        <dbReference type="EMBL" id="CAA2981967.1"/>
    </source>
</evidence>
<evidence type="ECO:0000256" key="1">
    <source>
        <dbReference type="SAM" id="MobiDB-lite"/>
    </source>
</evidence>
<evidence type="ECO:0000313" key="3">
    <source>
        <dbReference type="Proteomes" id="UP000594638"/>
    </source>
</evidence>
<protein>
    <submittedName>
        <fullName evidence="2">Uncharacterized protein</fullName>
    </submittedName>
</protein>
<gene>
    <name evidence="2" type="ORF">OLEA9_A048870</name>
</gene>
<dbReference type="AlphaFoldDB" id="A0A8S0RR51"/>